<reference evidence="1" key="1">
    <citation type="submission" date="2023-03" db="EMBL/GenBank/DDBJ databases">
        <title>Amycolatopsis taiwanensis NBRC 103393.</title>
        <authorList>
            <person name="Ichikawa N."/>
            <person name="Sato H."/>
            <person name="Tonouchi N."/>
        </authorList>
    </citation>
    <scope>NUCLEOTIDE SEQUENCE</scope>
    <source>
        <strain evidence="1">NBRC 103393</strain>
    </source>
</reference>
<evidence type="ECO:0000313" key="1">
    <source>
        <dbReference type="EMBL" id="GLY68617.1"/>
    </source>
</evidence>
<protein>
    <submittedName>
        <fullName evidence="1">Uncharacterized protein</fullName>
    </submittedName>
</protein>
<dbReference type="EMBL" id="BSTI01000012">
    <property type="protein sequence ID" value="GLY68617.1"/>
    <property type="molecule type" value="Genomic_DNA"/>
</dbReference>
<organism evidence="1 2">
    <name type="scientific">Amycolatopsis taiwanensis</name>
    <dbReference type="NCBI Taxonomy" id="342230"/>
    <lineage>
        <taxon>Bacteria</taxon>
        <taxon>Bacillati</taxon>
        <taxon>Actinomycetota</taxon>
        <taxon>Actinomycetes</taxon>
        <taxon>Pseudonocardiales</taxon>
        <taxon>Pseudonocardiaceae</taxon>
        <taxon>Amycolatopsis</taxon>
    </lineage>
</organism>
<dbReference type="AlphaFoldDB" id="A0A9W6VIN0"/>
<name>A0A9W6VIN0_9PSEU</name>
<dbReference type="Proteomes" id="UP001165136">
    <property type="component" value="Unassembled WGS sequence"/>
</dbReference>
<evidence type="ECO:0000313" key="2">
    <source>
        <dbReference type="Proteomes" id="UP001165136"/>
    </source>
</evidence>
<sequence>MLGRTANGRGEPQDLVEQSLVCDDDERTVVTHLETPGKRLAVEFGRAPPSRVVEGTDKNALR</sequence>
<accession>A0A9W6VIN0</accession>
<comment type="caution">
    <text evidence="1">The sequence shown here is derived from an EMBL/GenBank/DDBJ whole genome shotgun (WGS) entry which is preliminary data.</text>
</comment>
<keyword evidence="2" id="KW-1185">Reference proteome</keyword>
<proteinExistence type="predicted"/>
<gene>
    <name evidence="1" type="ORF">Atai01_52360</name>
</gene>